<keyword evidence="1" id="KW-0805">Transcription regulation</keyword>
<reference evidence="5" key="1">
    <citation type="journal article" date="2021" name="PeerJ">
        <title>Extensive microbial diversity within the chicken gut microbiome revealed by metagenomics and culture.</title>
        <authorList>
            <person name="Gilroy R."/>
            <person name="Ravi A."/>
            <person name="Getino M."/>
            <person name="Pursley I."/>
            <person name="Horton D.L."/>
            <person name="Alikhan N.F."/>
            <person name="Baker D."/>
            <person name="Gharbi K."/>
            <person name="Hall N."/>
            <person name="Watson M."/>
            <person name="Adriaenssens E.M."/>
            <person name="Foster-Nyarko E."/>
            <person name="Jarju S."/>
            <person name="Secka A."/>
            <person name="Antonio M."/>
            <person name="Oren A."/>
            <person name="Chaudhuri R.R."/>
            <person name="La Ragione R."/>
            <person name="Hildebrand F."/>
            <person name="Pallen M.J."/>
        </authorList>
    </citation>
    <scope>NUCLEOTIDE SEQUENCE</scope>
    <source>
        <strain evidence="5">ChiGjej2B2-19336</strain>
    </source>
</reference>
<dbReference type="GO" id="GO:0003700">
    <property type="term" value="F:DNA-binding transcription factor activity"/>
    <property type="evidence" value="ECO:0007669"/>
    <property type="project" value="InterPro"/>
</dbReference>
<evidence type="ECO:0000313" key="5">
    <source>
        <dbReference type="EMBL" id="HJD97477.1"/>
    </source>
</evidence>
<comment type="caution">
    <text evidence="5">The sequence shown here is derived from an EMBL/GenBank/DDBJ whole genome shotgun (WGS) entry which is preliminary data.</text>
</comment>
<proteinExistence type="predicted"/>
<dbReference type="SUPFAM" id="SSF48008">
    <property type="entry name" value="GntR ligand-binding domain-like"/>
    <property type="match status" value="1"/>
</dbReference>
<gene>
    <name evidence="5" type="ORF">K8W16_07515</name>
</gene>
<reference evidence="5" key="2">
    <citation type="submission" date="2021-09" db="EMBL/GenBank/DDBJ databases">
        <authorList>
            <person name="Gilroy R."/>
        </authorList>
    </citation>
    <scope>NUCLEOTIDE SEQUENCE</scope>
    <source>
        <strain evidence="5">ChiGjej2B2-19336</strain>
    </source>
</reference>
<dbReference type="Gene3D" id="1.10.10.10">
    <property type="entry name" value="Winged helix-like DNA-binding domain superfamily/Winged helix DNA-binding domain"/>
    <property type="match status" value="1"/>
</dbReference>
<evidence type="ECO:0000256" key="1">
    <source>
        <dbReference type="ARBA" id="ARBA00023015"/>
    </source>
</evidence>
<dbReference type="Gene3D" id="1.20.120.530">
    <property type="entry name" value="GntR ligand-binding domain-like"/>
    <property type="match status" value="1"/>
</dbReference>
<dbReference type="PANTHER" id="PTHR43537:SF45">
    <property type="entry name" value="GNTR FAMILY REGULATORY PROTEIN"/>
    <property type="match status" value="1"/>
</dbReference>
<dbReference type="InterPro" id="IPR036390">
    <property type="entry name" value="WH_DNA-bd_sf"/>
</dbReference>
<dbReference type="Pfam" id="PF00392">
    <property type="entry name" value="GntR"/>
    <property type="match status" value="1"/>
</dbReference>
<dbReference type="GO" id="GO:0003677">
    <property type="term" value="F:DNA binding"/>
    <property type="evidence" value="ECO:0007669"/>
    <property type="project" value="UniProtKB-KW"/>
</dbReference>
<dbReference type="Pfam" id="PF07729">
    <property type="entry name" value="FCD"/>
    <property type="match status" value="1"/>
</dbReference>
<dbReference type="AlphaFoldDB" id="A0A921AX61"/>
<evidence type="ECO:0000256" key="2">
    <source>
        <dbReference type="ARBA" id="ARBA00023125"/>
    </source>
</evidence>
<dbReference type="RefSeq" id="WP_304122533.1">
    <property type="nucleotide sequence ID" value="NZ_DYZA01000152.1"/>
</dbReference>
<keyword evidence="2" id="KW-0238">DNA-binding</keyword>
<dbReference type="SUPFAM" id="SSF46785">
    <property type="entry name" value="Winged helix' DNA-binding domain"/>
    <property type="match status" value="1"/>
</dbReference>
<dbReference type="InterPro" id="IPR036388">
    <property type="entry name" value="WH-like_DNA-bd_sf"/>
</dbReference>
<evidence type="ECO:0000256" key="3">
    <source>
        <dbReference type="ARBA" id="ARBA00023163"/>
    </source>
</evidence>
<protein>
    <submittedName>
        <fullName evidence="5">GntR family transcriptional regulator</fullName>
    </submittedName>
</protein>
<evidence type="ECO:0000259" key="4">
    <source>
        <dbReference type="PROSITE" id="PS50949"/>
    </source>
</evidence>
<dbReference type="PROSITE" id="PS50949">
    <property type="entry name" value="HTH_GNTR"/>
    <property type="match status" value="1"/>
</dbReference>
<dbReference type="SMART" id="SM00345">
    <property type="entry name" value="HTH_GNTR"/>
    <property type="match status" value="1"/>
</dbReference>
<name>A0A921AX61_9BACT</name>
<dbReference type="InterPro" id="IPR011711">
    <property type="entry name" value="GntR_C"/>
</dbReference>
<dbReference type="InterPro" id="IPR008920">
    <property type="entry name" value="TF_FadR/GntR_C"/>
</dbReference>
<dbReference type="PANTHER" id="PTHR43537">
    <property type="entry name" value="TRANSCRIPTIONAL REGULATOR, GNTR FAMILY"/>
    <property type="match status" value="1"/>
</dbReference>
<dbReference type="PRINTS" id="PR00035">
    <property type="entry name" value="HTHGNTR"/>
</dbReference>
<keyword evidence="3" id="KW-0804">Transcription</keyword>
<dbReference type="InterPro" id="IPR000524">
    <property type="entry name" value="Tscrpt_reg_HTH_GntR"/>
</dbReference>
<dbReference type="EMBL" id="DYZA01000152">
    <property type="protein sequence ID" value="HJD97477.1"/>
    <property type="molecule type" value="Genomic_DNA"/>
</dbReference>
<evidence type="ECO:0000313" key="6">
    <source>
        <dbReference type="Proteomes" id="UP000698963"/>
    </source>
</evidence>
<accession>A0A921AX61</accession>
<dbReference type="CDD" id="cd07377">
    <property type="entry name" value="WHTH_GntR"/>
    <property type="match status" value="1"/>
</dbReference>
<organism evidence="5 6">
    <name type="scientific">Mailhella massiliensis</name>
    <dbReference type="NCBI Taxonomy" id="1903261"/>
    <lineage>
        <taxon>Bacteria</taxon>
        <taxon>Pseudomonadati</taxon>
        <taxon>Thermodesulfobacteriota</taxon>
        <taxon>Desulfovibrionia</taxon>
        <taxon>Desulfovibrionales</taxon>
        <taxon>Desulfovibrionaceae</taxon>
        <taxon>Mailhella</taxon>
    </lineage>
</organism>
<dbReference type="Proteomes" id="UP000698963">
    <property type="component" value="Unassembled WGS sequence"/>
</dbReference>
<sequence length="220" mass="25335">MSQPNLSSMAYDQLLQSIVSFEIVPGTALQERSLAEQLEMSRTPVREALRRLTHEGWVQNSLKRNVMEVKPISSEDVEELFEIRQLLELRGVERIFEEKANTLVGERLVALSDSLKRGGSSPNFDEMEYMTTDTKFHTELMYFNVNSRLGKFWQQINLESVRLGIMALKSRNGNRSSVAAEHDAIAAGILRRRKKEVREAVRYHNEQTKLHIFRSLEGIL</sequence>
<feature type="domain" description="HTH gntR-type" evidence="4">
    <location>
        <begin position="4"/>
        <end position="71"/>
    </location>
</feature>